<evidence type="ECO:0000313" key="2">
    <source>
        <dbReference type="EMBL" id="PBK64128.1"/>
    </source>
</evidence>
<gene>
    <name evidence="2" type="ORF">ARMSODRAFT_1023299</name>
</gene>
<sequence>MLMSTRECRQSPPTCDSRLTPDRGFMIAKAFAANGVKIYITRRRLDVLAKAAASVTSVPGPLSQPRWTSDEESIRPGPSTLKRSTESSIFSSTSSYVEPSVPLAHTPMLSESWICWSCNPDFITKNTRAEDPSEPQIVQRRADIFALNAIAPFFAMRAFQLLLVKGAQSRPRGTSTSAAWR</sequence>
<organism evidence="2 3">
    <name type="scientific">Armillaria solidipes</name>
    <dbReference type="NCBI Taxonomy" id="1076256"/>
    <lineage>
        <taxon>Eukaryota</taxon>
        <taxon>Fungi</taxon>
        <taxon>Dikarya</taxon>
        <taxon>Basidiomycota</taxon>
        <taxon>Agaricomycotina</taxon>
        <taxon>Agaricomycetes</taxon>
        <taxon>Agaricomycetidae</taxon>
        <taxon>Agaricales</taxon>
        <taxon>Marasmiineae</taxon>
        <taxon>Physalacriaceae</taxon>
        <taxon>Armillaria</taxon>
    </lineage>
</organism>
<feature type="region of interest" description="Disordered" evidence="1">
    <location>
        <begin position="57"/>
        <end position="86"/>
    </location>
</feature>
<dbReference type="Proteomes" id="UP000218334">
    <property type="component" value="Unassembled WGS sequence"/>
</dbReference>
<reference evidence="3" key="1">
    <citation type="journal article" date="2017" name="Nat. Ecol. Evol.">
        <title>Genome expansion and lineage-specific genetic innovations in the forest pathogenic fungi Armillaria.</title>
        <authorList>
            <person name="Sipos G."/>
            <person name="Prasanna A.N."/>
            <person name="Walter M.C."/>
            <person name="O'Connor E."/>
            <person name="Balint B."/>
            <person name="Krizsan K."/>
            <person name="Kiss B."/>
            <person name="Hess J."/>
            <person name="Varga T."/>
            <person name="Slot J."/>
            <person name="Riley R."/>
            <person name="Boka B."/>
            <person name="Rigling D."/>
            <person name="Barry K."/>
            <person name="Lee J."/>
            <person name="Mihaltcheva S."/>
            <person name="LaButti K."/>
            <person name="Lipzen A."/>
            <person name="Waldron R."/>
            <person name="Moloney N.M."/>
            <person name="Sperisen C."/>
            <person name="Kredics L."/>
            <person name="Vagvoelgyi C."/>
            <person name="Patrignani A."/>
            <person name="Fitzpatrick D."/>
            <person name="Nagy I."/>
            <person name="Doyle S."/>
            <person name="Anderson J.B."/>
            <person name="Grigoriev I.V."/>
            <person name="Gueldener U."/>
            <person name="Muensterkoetter M."/>
            <person name="Nagy L.G."/>
        </authorList>
    </citation>
    <scope>NUCLEOTIDE SEQUENCE [LARGE SCALE GENOMIC DNA]</scope>
    <source>
        <strain evidence="3">28-4</strain>
    </source>
</reference>
<protein>
    <submittedName>
        <fullName evidence="2">Uncharacterized protein</fullName>
    </submittedName>
</protein>
<accession>A0A2H3BDM4</accession>
<evidence type="ECO:0000256" key="1">
    <source>
        <dbReference type="SAM" id="MobiDB-lite"/>
    </source>
</evidence>
<dbReference type="AlphaFoldDB" id="A0A2H3BDM4"/>
<name>A0A2H3BDM4_9AGAR</name>
<dbReference type="EMBL" id="KZ293453">
    <property type="protein sequence ID" value="PBK64128.1"/>
    <property type="molecule type" value="Genomic_DNA"/>
</dbReference>
<proteinExistence type="predicted"/>
<evidence type="ECO:0000313" key="3">
    <source>
        <dbReference type="Proteomes" id="UP000218334"/>
    </source>
</evidence>
<keyword evidence="3" id="KW-1185">Reference proteome</keyword>